<dbReference type="EMBL" id="BMQL01000089">
    <property type="protein sequence ID" value="GGR38760.1"/>
    <property type="molecule type" value="Genomic_DNA"/>
</dbReference>
<evidence type="ECO:0000313" key="3">
    <source>
        <dbReference type="Proteomes" id="UP000603865"/>
    </source>
</evidence>
<organism evidence="2 3">
    <name type="scientific">Deinococcus ruber</name>
    <dbReference type="NCBI Taxonomy" id="1848197"/>
    <lineage>
        <taxon>Bacteria</taxon>
        <taxon>Thermotogati</taxon>
        <taxon>Deinococcota</taxon>
        <taxon>Deinococci</taxon>
        <taxon>Deinococcales</taxon>
        <taxon>Deinococcaceae</taxon>
        <taxon>Deinococcus</taxon>
    </lineage>
</organism>
<reference evidence="2" key="1">
    <citation type="journal article" date="2014" name="Int. J. Syst. Evol. Microbiol.">
        <title>Complete genome sequence of Corynebacterium casei LMG S-19264T (=DSM 44701T), isolated from a smear-ripened cheese.</title>
        <authorList>
            <consortium name="US DOE Joint Genome Institute (JGI-PGF)"/>
            <person name="Walter F."/>
            <person name="Albersmeier A."/>
            <person name="Kalinowski J."/>
            <person name="Ruckert C."/>
        </authorList>
    </citation>
    <scope>NUCLEOTIDE SEQUENCE</scope>
    <source>
        <strain evidence="2">JCM 31311</strain>
    </source>
</reference>
<sequence>MKTLTVQLHDGDRVLLNLETATTAQPHDVLNAFATLLTADTPSAPLPPTRISGKYAPLADHLSTLDQPAIQLTFLQIEHLLGFTLPDSAREHRAWWANDVTHSQARAWTTAGWQSSDVDLTGNTVKFIRAPHGQAEAPMSDKPHKPVTLVIGGIKLPLTRVRRIH</sequence>
<dbReference type="InterPro" id="IPR056079">
    <property type="entry name" value="DUF7662"/>
</dbReference>
<feature type="domain" description="DUF7662" evidence="1">
    <location>
        <begin position="55"/>
        <end position="129"/>
    </location>
</feature>
<dbReference type="RefSeq" id="WP_189093702.1">
    <property type="nucleotide sequence ID" value="NZ_BMQL01000089.1"/>
</dbReference>
<dbReference type="AlphaFoldDB" id="A0A918FHY1"/>
<proteinExistence type="predicted"/>
<evidence type="ECO:0000313" key="2">
    <source>
        <dbReference type="EMBL" id="GGR38760.1"/>
    </source>
</evidence>
<name>A0A918FHY1_9DEIO</name>
<reference evidence="2" key="2">
    <citation type="submission" date="2020-09" db="EMBL/GenBank/DDBJ databases">
        <authorList>
            <person name="Sun Q."/>
            <person name="Ohkuma M."/>
        </authorList>
    </citation>
    <scope>NUCLEOTIDE SEQUENCE</scope>
    <source>
        <strain evidence="2">JCM 31311</strain>
    </source>
</reference>
<comment type="caution">
    <text evidence="2">The sequence shown here is derived from an EMBL/GenBank/DDBJ whole genome shotgun (WGS) entry which is preliminary data.</text>
</comment>
<gene>
    <name evidence="2" type="ORF">GCM10008957_54730</name>
</gene>
<evidence type="ECO:0000259" key="1">
    <source>
        <dbReference type="Pfam" id="PF24698"/>
    </source>
</evidence>
<dbReference type="Proteomes" id="UP000603865">
    <property type="component" value="Unassembled WGS sequence"/>
</dbReference>
<accession>A0A918FHY1</accession>
<dbReference type="Pfam" id="PF24698">
    <property type="entry name" value="DUF7662"/>
    <property type="match status" value="1"/>
</dbReference>
<keyword evidence="3" id="KW-1185">Reference proteome</keyword>
<protein>
    <recommendedName>
        <fullName evidence="1">DUF7662 domain-containing protein</fullName>
    </recommendedName>
</protein>